<protein>
    <submittedName>
        <fullName evidence="2">Uncharacterized protein</fullName>
    </submittedName>
</protein>
<sequence>MIWMTYAMNWNVNNESVSSIMGRVRWAERSKWPAKNKDGDNWGVTSCAASEKGKIACSSTDCVCDFFVANSAIQPHGWCSGLVDSGVGTSIGDHYLGNGFLGLVLDFQNSKACFLSAKQATGVSFLGFVFGRYRAMLDFENSVLLYTFVDVYVALLTGQSGQQRVNKDGDNWGVTSCAASEKGKIACSSTDSACDFFVADSSIQPHGWCSGLVDSGVGSDFGRYRVMLDFENSVLHLPSAEEDLRKLSGSVETQGESSSMNFRRKSGFTEYGSSSQWYGRLHGPSHGKKTGNTRSRGVRVEVCQKNFKPVCVTLVAHKPVPVTPISTEPYLQPIGPANPASTKLTKSQERKTPETSTEAINKPLKRTLFPDESMEHKKQKNPNGKVVHFTSTVQFIPGNGPGGAKCTPIGRKIPESPWGSPISVGYGDGDVKRFPNGDGGGDGVEKRGCGMVNTIPEIPCPVAIPKVHKLKDLIKSNSSEDLPSAG</sequence>
<reference evidence="2" key="2">
    <citation type="submission" date="2022-01" db="EMBL/GenBank/DDBJ databases">
        <authorList>
            <person name="Yamashiro T."/>
            <person name="Shiraishi A."/>
            <person name="Satake H."/>
            <person name="Nakayama K."/>
        </authorList>
    </citation>
    <scope>NUCLEOTIDE SEQUENCE</scope>
</reference>
<proteinExistence type="predicted"/>
<gene>
    <name evidence="2" type="ORF">Tco_1114515</name>
</gene>
<comment type="caution">
    <text evidence="2">The sequence shown here is derived from an EMBL/GenBank/DDBJ whole genome shotgun (WGS) entry which is preliminary data.</text>
</comment>
<evidence type="ECO:0000313" key="3">
    <source>
        <dbReference type="Proteomes" id="UP001151760"/>
    </source>
</evidence>
<name>A0ABQ5IVC4_9ASTR</name>
<feature type="region of interest" description="Disordered" evidence="1">
    <location>
        <begin position="331"/>
        <end position="357"/>
    </location>
</feature>
<accession>A0ABQ5IVC4</accession>
<evidence type="ECO:0000256" key="1">
    <source>
        <dbReference type="SAM" id="MobiDB-lite"/>
    </source>
</evidence>
<organism evidence="2 3">
    <name type="scientific">Tanacetum coccineum</name>
    <dbReference type="NCBI Taxonomy" id="301880"/>
    <lineage>
        <taxon>Eukaryota</taxon>
        <taxon>Viridiplantae</taxon>
        <taxon>Streptophyta</taxon>
        <taxon>Embryophyta</taxon>
        <taxon>Tracheophyta</taxon>
        <taxon>Spermatophyta</taxon>
        <taxon>Magnoliopsida</taxon>
        <taxon>eudicotyledons</taxon>
        <taxon>Gunneridae</taxon>
        <taxon>Pentapetalae</taxon>
        <taxon>asterids</taxon>
        <taxon>campanulids</taxon>
        <taxon>Asterales</taxon>
        <taxon>Asteraceae</taxon>
        <taxon>Asteroideae</taxon>
        <taxon>Anthemideae</taxon>
        <taxon>Anthemidinae</taxon>
        <taxon>Tanacetum</taxon>
    </lineage>
</organism>
<evidence type="ECO:0000313" key="2">
    <source>
        <dbReference type="EMBL" id="GJU04177.1"/>
    </source>
</evidence>
<reference evidence="2" key="1">
    <citation type="journal article" date="2022" name="Int. J. Mol. Sci.">
        <title>Draft Genome of Tanacetum Coccineum: Genomic Comparison of Closely Related Tanacetum-Family Plants.</title>
        <authorList>
            <person name="Yamashiro T."/>
            <person name="Shiraishi A."/>
            <person name="Nakayama K."/>
            <person name="Satake H."/>
        </authorList>
    </citation>
    <scope>NUCLEOTIDE SEQUENCE</scope>
</reference>
<dbReference type="Proteomes" id="UP001151760">
    <property type="component" value="Unassembled WGS sequence"/>
</dbReference>
<dbReference type="EMBL" id="BQNB010021224">
    <property type="protein sequence ID" value="GJU04177.1"/>
    <property type="molecule type" value="Genomic_DNA"/>
</dbReference>
<keyword evidence="3" id="KW-1185">Reference proteome</keyword>